<evidence type="ECO:0000256" key="9">
    <source>
        <dbReference type="SAM" id="MobiDB-lite"/>
    </source>
</evidence>
<feature type="compositionally biased region" description="Pro residues" evidence="9">
    <location>
        <begin position="12"/>
        <end position="21"/>
    </location>
</feature>
<keyword evidence="4" id="KW-0805">Transcription regulation</keyword>
<keyword evidence="5" id="KW-0804">Transcription</keyword>
<evidence type="ECO:0000259" key="10">
    <source>
        <dbReference type="Pfam" id="PF05236"/>
    </source>
</evidence>
<feature type="compositionally biased region" description="Basic and acidic residues" evidence="9">
    <location>
        <begin position="566"/>
        <end position="581"/>
    </location>
</feature>
<dbReference type="Proteomes" id="UP000039046">
    <property type="component" value="Unassembled WGS sequence"/>
</dbReference>
<comment type="function">
    <text evidence="7">Functions as a component of the DNA-binding general transcription factor complex TFIID. Binding of TFIID to a promoter (with or without TATA element) is the initial step in pre-initiation complex (PIC) formation. TFIID plays a key role in the regulation of gene expression by RNA polymerase II through different activities such as transcription activator interaction, core promoter recognition and selectivity, TFIIA and TFIIB interaction, chromatin modification (histone acetylation by TAF1), facilitation of DNA opening and initiation of transcription.</text>
</comment>
<feature type="region of interest" description="Disordered" evidence="9">
    <location>
        <begin position="435"/>
        <end position="482"/>
    </location>
</feature>
<evidence type="ECO:0000256" key="8">
    <source>
        <dbReference type="ARBA" id="ARBA00031747"/>
    </source>
</evidence>
<evidence type="ECO:0000256" key="4">
    <source>
        <dbReference type="ARBA" id="ARBA00023015"/>
    </source>
</evidence>
<accession>A0A0A1TMZ1</accession>
<comment type="similarity">
    <text evidence="2">Belongs to the TAF4 family.</text>
</comment>
<feature type="domain" description="Transcription initiation factor TFIID component TAF4 C-terminal" evidence="10">
    <location>
        <begin position="331"/>
        <end position="600"/>
    </location>
</feature>
<feature type="region of interest" description="Disordered" evidence="9">
    <location>
        <begin position="1"/>
        <end position="115"/>
    </location>
</feature>
<feature type="region of interest" description="Disordered" evidence="9">
    <location>
        <begin position="528"/>
        <end position="581"/>
    </location>
</feature>
<evidence type="ECO:0000256" key="7">
    <source>
        <dbReference type="ARBA" id="ARBA00025346"/>
    </source>
</evidence>
<evidence type="ECO:0000256" key="1">
    <source>
        <dbReference type="ARBA" id="ARBA00004123"/>
    </source>
</evidence>
<feature type="compositionally biased region" description="Low complexity" evidence="9">
    <location>
        <begin position="1"/>
        <end position="11"/>
    </location>
</feature>
<sequence length="617" mass="66341">MAQSQSQVPPQAFSPPQPSPSPVGSQPGFALPTNKRPRTEGTPSQPGSPYPISPYVASPTGARTPSLPTGSPVSQTPPVAGGYSTPYTNGNTTPTLNLPDSRASTTSPLHTPQSANATMPQYTNAGMVPMGQDGSMSQNQNIMGPPQRPADRQNKDAEYDVNDSLAGTGIDIRAEEQYMSELYATTLTNYGDARSGFAVGRPGPASSFYGAGPANQPAIETHGNSQDEIANQVAERAWREASMRLATQRTQEISDPFLQVSVVHYRADKIAKENQLDLNLEVRNGVASMGKMRGPEYFVAPSVSVQMKEEADGAMTLTSGSWIPQEAYLVDQLALLSIATKFRLRELIEDANLIATTRQKTSHGDIPEEWAPAAGPMNADPLLPLDSDGPRNEDGSLKRGADGIDGPAGPARPAKLPKVSCYMTTTMRDLAKQEREWEEARLRRRQNRKGTIDGAMTPAKPLTTAPSTPGSVAPEGEKPLTKREMNKRIAAKAAEVTSHNNQNITSGMFAGLGRSSLFGKKNKSKTYDWMNAGRGSGTSTPNKAPGGERANGMGDSSLPTTPALTREGRNRLGGWREDKNRGKDIQLRDWVKVLENDGREGKALQQTYMALEESNPK</sequence>
<gene>
    <name evidence="11" type="ORF">VHEMI07444</name>
</gene>
<name>A0A0A1TMZ1_9HYPO</name>
<dbReference type="AlphaFoldDB" id="A0A0A1TMZ1"/>
<feature type="compositionally biased region" description="Low complexity" evidence="9">
    <location>
        <begin position="404"/>
        <end position="414"/>
    </location>
</feature>
<dbReference type="HOGENOM" id="CLU_015147_1_0_1"/>
<feature type="compositionally biased region" description="Polar residues" evidence="9">
    <location>
        <begin position="61"/>
        <end position="77"/>
    </location>
</feature>
<organism evidence="11 12">
    <name type="scientific">[Torrubiella] hemipterigena</name>
    <dbReference type="NCBI Taxonomy" id="1531966"/>
    <lineage>
        <taxon>Eukaryota</taxon>
        <taxon>Fungi</taxon>
        <taxon>Dikarya</taxon>
        <taxon>Ascomycota</taxon>
        <taxon>Pezizomycotina</taxon>
        <taxon>Sordariomycetes</taxon>
        <taxon>Hypocreomycetidae</taxon>
        <taxon>Hypocreales</taxon>
        <taxon>Clavicipitaceae</taxon>
        <taxon>Clavicipitaceae incertae sedis</taxon>
        <taxon>'Torrubiella' clade</taxon>
    </lineage>
</organism>
<feature type="region of interest" description="Disordered" evidence="9">
    <location>
        <begin position="358"/>
        <end position="417"/>
    </location>
</feature>
<dbReference type="InterPro" id="IPR007900">
    <property type="entry name" value="TAF4_C"/>
</dbReference>
<evidence type="ECO:0000256" key="2">
    <source>
        <dbReference type="ARBA" id="ARBA00006178"/>
    </source>
</evidence>
<feature type="compositionally biased region" description="Low complexity" evidence="9">
    <location>
        <begin position="81"/>
        <end position="99"/>
    </location>
</feature>
<evidence type="ECO:0000256" key="6">
    <source>
        <dbReference type="ARBA" id="ARBA00023242"/>
    </source>
</evidence>
<comment type="subcellular location">
    <subcellularLocation>
        <location evidence="1">Nucleus</location>
    </subcellularLocation>
</comment>
<feature type="compositionally biased region" description="Polar residues" evidence="9">
    <location>
        <begin position="102"/>
        <end position="115"/>
    </location>
</feature>
<evidence type="ECO:0000256" key="3">
    <source>
        <dbReference type="ARBA" id="ARBA00017306"/>
    </source>
</evidence>
<dbReference type="OrthoDB" id="21060at2759"/>
<proteinExistence type="inferred from homology"/>
<evidence type="ECO:0000313" key="12">
    <source>
        <dbReference type="Proteomes" id="UP000039046"/>
    </source>
</evidence>
<dbReference type="GO" id="GO:0006352">
    <property type="term" value="P:DNA-templated transcription initiation"/>
    <property type="evidence" value="ECO:0007669"/>
    <property type="project" value="InterPro"/>
</dbReference>
<keyword evidence="6" id="KW-0539">Nucleus</keyword>
<protein>
    <recommendedName>
        <fullName evidence="3">Transcription initiation factor TFIID subunit 4</fullName>
    </recommendedName>
    <alternativeName>
        <fullName evidence="8">TBP-associated factor 4</fullName>
    </alternativeName>
</protein>
<dbReference type="STRING" id="1531966.A0A0A1TMZ1"/>
<dbReference type="GO" id="GO:0005669">
    <property type="term" value="C:transcription factor TFIID complex"/>
    <property type="evidence" value="ECO:0007669"/>
    <property type="project" value="InterPro"/>
</dbReference>
<reference evidence="11 12" key="1">
    <citation type="journal article" date="2015" name="Genome Announc.">
        <title>Draft Genome Sequence and Gene Annotation of the Entomopathogenic Fungus Verticillium hemipterigenum.</title>
        <authorList>
            <person name="Horn F."/>
            <person name="Habel A."/>
            <person name="Scharf D.H."/>
            <person name="Dworschak J."/>
            <person name="Brakhage A.A."/>
            <person name="Guthke R."/>
            <person name="Hertweck C."/>
            <person name="Linde J."/>
        </authorList>
    </citation>
    <scope>NUCLEOTIDE SEQUENCE [LARGE SCALE GENOMIC DNA]</scope>
</reference>
<evidence type="ECO:0000256" key="5">
    <source>
        <dbReference type="ARBA" id="ARBA00023163"/>
    </source>
</evidence>
<dbReference type="Pfam" id="PF05236">
    <property type="entry name" value="TAF4"/>
    <property type="match status" value="1"/>
</dbReference>
<keyword evidence="12" id="KW-1185">Reference proteome</keyword>
<dbReference type="EMBL" id="CDHN01000004">
    <property type="protein sequence ID" value="CEJ91752.1"/>
    <property type="molecule type" value="Genomic_DNA"/>
</dbReference>
<evidence type="ECO:0000313" key="11">
    <source>
        <dbReference type="EMBL" id="CEJ91752.1"/>
    </source>
</evidence>
<feature type="compositionally biased region" description="Basic and acidic residues" evidence="9">
    <location>
        <begin position="388"/>
        <end position="402"/>
    </location>
</feature>